<gene>
    <name evidence="3" type="ORF">GOP47_0004650</name>
</gene>
<accession>A0A9D4V8G3</accession>
<name>A0A9D4V8G3_ADICA</name>
<comment type="caution">
    <text evidence="3">The sequence shown here is derived from an EMBL/GenBank/DDBJ whole genome shotgun (WGS) entry which is preliminary data.</text>
</comment>
<evidence type="ECO:0000256" key="1">
    <source>
        <dbReference type="SAM" id="MobiDB-lite"/>
    </source>
</evidence>
<reference evidence="3" key="1">
    <citation type="submission" date="2021-01" db="EMBL/GenBank/DDBJ databases">
        <title>Adiantum capillus-veneris genome.</title>
        <authorList>
            <person name="Fang Y."/>
            <person name="Liao Q."/>
        </authorList>
    </citation>
    <scope>NUCLEOTIDE SEQUENCE</scope>
    <source>
        <strain evidence="3">H3</strain>
        <tissue evidence="3">Leaf</tissue>
    </source>
</reference>
<feature type="region of interest" description="Disordered" evidence="1">
    <location>
        <begin position="41"/>
        <end position="60"/>
    </location>
</feature>
<evidence type="ECO:0000256" key="2">
    <source>
        <dbReference type="SAM" id="Phobius"/>
    </source>
</evidence>
<keyword evidence="2" id="KW-0472">Membrane</keyword>
<keyword evidence="4" id="KW-1185">Reference proteome</keyword>
<dbReference type="AlphaFoldDB" id="A0A9D4V8G3"/>
<proteinExistence type="predicted"/>
<evidence type="ECO:0000313" key="4">
    <source>
        <dbReference type="Proteomes" id="UP000886520"/>
    </source>
</evidence>
<keyword evidence="2" id="KW-1133">Transmembrane helix</keyword>
<dbReference type="EMBL" id="JABFUD020000004">
    <property type="protein sequence ID" value="KAI5081467.1"/>
    <property type="molecule type" value="Genomic_DNA"/>
</dbReference>
<organism evidence="3 4">
    <name type="scientific">Adiantum capillus-veneris</name>
    <name type="common">Maidenhair fern</name>
    <dbReference type="NCBI Taxonomy" id="13818"/>
    <lineage>
        <taxon>Eukaryota</taxon>
        <taxon>Viridiplantae</taxon>
        <taxon>Streptophyta</taxon>
        <taxon>Embryophyta</taxon>
        <taxon>Tracheophyta</taxon>
        <taxon>Polypodiopsida</taxon>
        <taxon>Polypodiidae</taxon>
        <taxon>Polypodiales</taxon>
        <taxon>Pteridineae</taxon>
        <taxon>Pteridaceae</taxon>
        <taxon>Vittarioideae</taxon>
        <taxon>Adiantum</taxon>
    </lineage>
</organism>
<keyword evidence="2" id="KW-0812">Transmembrane</keyword>
<protein>
    <submittedName>
        <fullName evidence="3">Uncharacterized protein</fullName>
    </submittedName>
</protein>
<evidence type="ECO:0000313" key="3">
    <source>
        <dbReference type="EMBL" id="KAI5081467.1"/>
    </source>
</evidence>
<dbReference type="Proteomes" id="UP000886520">
    <property type="component" value="Chromosome 4"/>
</dbReference>
<sequence length="113" mass="12617">MELASVALQGSQRLITTWQTPLLFVLVQVLIVLIYLKETSSSSGHAEQQEEERQRQQQQQDFWDSMFSVPTQLTRLPSFVSRSSASSLTSAAALVVGLRTWARQASSRSHAPL</sequence>
<feature type="transmembrane region" description="Helical" evidence="2">
    <location>
        <begin position="18"/>
        <end position="36"/>
    </location>
</feature>